<dbReference type="STRING" id="38654.A0A1U7RIV7"/>
<dbReference type="GeneID" id="102368770"/>
<evidence type="ECO:0000256" key="2">
    <source>
        <dbReference type="ARBA" id="ARBA00023128"/>
    </source>
</evidence>
<dbReference type="SMART" id="SM01155">
    <property type="entry name" value="DUF1713"/>
    <property type="match status" value="1"/>
</dbReference>
<dbReference type="CTD" id="54998"/>
<comment type="similarity">
    <text evidence="3">Belongs to the mitochondrion-specific ribosomal protein mS38 family.</text>
</comment>
<protein>
    <recommendedName>
        <fullName evidence="4">Small ribosomal subunit protein mS38</fullName>
    </recommendedName>
</protein>
<comment type="subcellular location">
    <subcellularLocation>
        <location evidence="1">Mitochondrion</location>
    </subcellularLocation>
</comment>
<evidence type="ECO:0000256" key="1">
    <source>
        <dbReference type="ARBA" id="ARBA00004173"/>
    </source>
</evidence>
<evidence type="ECO:0000313" key="6">
    <source>
        <dbReference type="Proteomes" id="UP000189705"/>
    </source>
</evidence>
<dbReference type="AlphaFoldDB" id="A0A1U7RIV7"/>
<evidence type="ECO:0000259" key="5">
    <source>
        <dbReference type="SMART" id="SM01155"/>
    </source>
</evidence>
<evidence type="ECO:0000256" key="4">
    <source>
        <dbReference type="ARBA" id="ARBA00035682"/>
    </source>
</evidence>
<dbReference type="Proteomes" id="UP000189705">
    <property type="component" value="Unplaced"/>
</dbReference>
<evidence type="ECO:0000313" key="7">
    <source>
        <dbReference type="RefSeq" id="XP_006018879.1"/>
    </source>
</evidence>
<keyword evidence="2" id="KW-0496">Mitochondrion</keyword>
<dbReference type="GO" id="GO:0005739">
    <property type="term" value="C:mitochondrion"/>
    <property type="evidence" value="ECO:0007669"/>
    <property type="project" value="UniProtKB-SubCell"/>
</dbReference>
<name>A0A1U7RIV7_ALLSI</name>
<dbReference type="OrthoDB" id="6139741at2759"/>
<keyword evidence="7" id="KW-0808">Transferase</keyword>
<dbReference type="InParanoid" id="A0A1U7RIV7"/>
<dbReference type="PANTHER" id="PTHR32035:SF3">
    <property type="entry name" value="SMALL RIBOSOMAL SUBUNIT PROTEIN MS38"/>
    <property type="match status" value="1"/>
</dbReference>
<accession>A0A1U7RIV7</accession>
<sequence length="202" mass="23732">MLISRLTSQLAKATRFTGHFLPRPVSSVLCFGPASANYSTQPSHNNGGHPQRSYALDPELEEMLVPRKMSISPLESWLTVRYSFPKVEVIDVHKKRDYEPTQQYDCPTSEVEADVEEEGGDLSGNKVECKNVLKIRRRKMNRHKYKKLQKRRKFVRRAIIENRKKKRQKKFENDLTRIWKRAGLRKPPARWQTPILFLRKSK</sequence>
<dbReference type="GO" id="GO:0016301">
    <property type="term" value="F:kinase activity"/>
    <property type="evidence" value="ECO:0007669"/>
    <property type="project" value="UniProtKB-KW"/>
</dbReference>
<feature type="domain" description="Ribosomal protein mS38 C-terminal" evidence="5">
    <location>
        <begin position="128"/>
        <end position="161"/>
    </location>
</feature>
<proteinExistence type="inferred from homology"/>
<dbReference type="RefSeq" id="XP_006018879.1">
    <property type="nucleotide sequence ID" value="XM_006018817.3"/>
</dbReference>
<gene>
    <name evidence="7" type="primary">AURKAIP1</name>
</gene>
<evidence type="ECO:0000256" key="3">
    <source>
        <dbReference type="ARBA" id="ARBA00035647"/>
    </source>
</evidence>
<keyword evidence="7" id="KW-0418">Kinase</keyword>
<dbReference type="Pfam" id="PF08213">
    <property type="entry name" value="COX24_C"/>
    <property type="match status" value="1"/>
</dbReference>
<dbReference type="PANTHER" id="PTHR32035">
    <property type="entry name" value="AURORA KINASE A-INTERACTING PROTEIN"/>
    <property type="match status" value="1"/>
</dbReference>
<dbReference type="InterPro" id="IPR013177">
    <property type="entry name" value="Ribosomal_mS38_C"/>
</dbReference>
<dbReference type="eggNOG" id="ENOG502S2YD">
    <property type="taxonomic scope" value="Eukaryota"/>
</dbReference>
<reference evidence="7" key="1">
    <citation type="submission" date="2025-08" db="UniProtKB">
        <authorList>
            <consortium name="RefSeq"/>
        </authorList>
    </citation>
    <scope>IDENTIFICATION</scope>
</reference>
<keyword evidence="6" id="KW-1185">Reference proteome</keyword>
<organism evidence="6 7">
    <name type="scientific">Alligator sinensis</name>
    <name type="common">Chinese alligator</name>
    <dbReference type="NCBI Taxonomy" id="38654"/>
    <lineage>
        <taxon>Eukaryota</taxon>
        <taxon>Metazoa</taxon>
        <taxon>Chordata</taxon>
        <taxon>Craniata</taxon>
        <taxon>Vertebrata</taxon>
        <taxon>Euteleostomi</taxon>
        <taxon>Archelosauria</taxon>
        <taxon>Archosauria</taxon>
        <taxon>Crocodylia</taxon>
        <taxon>Alligatoridae</taxon>
        <taxon>Alligatorinae</taxon>
        <taxon>Alligator</taxon>
    </lineage>
</organism>
<dbReference type="KEGG" id="asn:102368770"/>